<feature type="transmembrane region" description="Helical" evidence="1">
    <location>
        <begin position="81"/>
        <end position="107"/>
    </location>
</feature>
<dbReference type="Pfam" id="PF01569">
    <property type="entry name" value="PAP2"/>
    <property type="match status" value="1"/>
</dbReference>
<keyword evidence="4" id="KW-1185">Reference proteome</keyword>
<evidence type="ECO:0000313" key="3">
    <source>
        <dbReference type="EMBL" id="PSB17339.1"/>
    </source>
</evidence>
<keyword evidence="1" id="KW-0472">Membrane</keyword>
<feature type="transmembrane region" description="Helical" evidence="1">
    <location>
        <begin position="183"/>
        <end position="204"/>
    </location>
</feature>
<feature type="transmembrane region" description="Helical" evidence="1">
    <location>
        <begin position="155"/>
        <end position="174"/>
    </location>
</feature>
<evidence type="ECO:0000259" key="2">
    <source>
        <dbReference type="SMART" id="SM00014"/>
    </source>
</evidence>
<name>A0A2T1DA05_9CYAN</name>
<dbReference type="SMART" id="SM00014">
    <property type="entry name" value="acidPPc"/>
    <property type="match status" value="1"/>
</dbReference>
<dbReference type="STRING" id="1920490.GCA_001895925_01847"/>
<feature type="transmembrane region" description="Helical" evidence="1">
    <location>
        <begin position="28"/>
        <end position="50"/>
    </location>
</feature>
<feature type="domain" description="Phosphatidic acid phosphatase type 2/haloperoxidase" evidence="2">
    <location>
        <begin position="114"/>
        <end position="225"/>
    </location>
</feature>
<keyword evidence="1" id="KW-1133">Transmembrane helix</keyword>
<accession>A0A2T1DA05</accession>
<dbReference type="InterPro" id="IPR000326">
    <property type="entry name" value="PAP2/HPO"/>
</dbReference>
<dbReference type="OrthoDB" id="9789113at2"/>
<gene>
    <name evidence="3" type="ORF">C7B65_18855</name>
</gene>
<organism evidence="3 4">
    <name type="scientific">Phormidesmis priestleyi ULC007</name>
    <dbReference type="NCBI Taxonomy" id="1920490"/>
    <lineage>
        <taxon>Bacteria</taxon>
        <taxon>Bacillati</taxon>
        <taxon>Cyanobacteriota</taxon>
        <taxon>Cyanophyceae</taxon>
        <taxon>Leptolyngbyales</taxon>
        <taxon>Leptolyngbyaceae</taxon>
        <taxon>Phormidesmis</taxon>
    </lineage>
</organism>
<comment type="caution">
    <text evidence="3">The sequence shown here is derived from an EMBL/GenBank/DDBJ whole genome shotgun (WGS) entry which is preliminary data.</text>
</comment>
<dbReference type="AlphaFoldDB" id="A0A2T1DA05"/>
<dbReference type="PANTHER" id="PTHR14969">
    <property type="entry name" value="SPHINGOSINE-1-PHOSPHATE PHOSPHOHYDROLASE"/>
    <property type="match status" value="1"/>
</dbReference>
<dbReference type="Gene3D" id="1.20.144.10">
    <property type="entry name" value="Phosphatidic acid phosphatase type 2/haloperoxidase"/>
    <property type="match status" value="2"/>
</dbReference>
<evidence type="ECO:0000313" key="4">
    <source>
        <dbReference type="Proteomes" id="UP000238634"/>
    </source>
</evidence>
<dbReference type="SUPFAM" id="SSF48317">
    <property type="entry name" value="Acid phosphatase/Vanadium-dependent haloperoxidase"/>
    <property type="match status" value="1"/>
</dbReference>
<dbReference type="EMBL" id="PVWG01000029">
    <property type="protein sequence ID" value="PSB17339.1"/>
    <property type="molecule type" value="Genomic_DNA"/>
</dbReference>
<sequence length="246" mass="27841">MLFDLIRNLSKQVIAWWRQKVGLKLQPLLTTIRLGGLALAAIALWLFTYIAEEVFENETQAFDANVLLSIRSLHRSWLDPIMVFITNIGDPRVLLVICVSLSVILVLRHYKAEAMTIAIAGFGALGLNFVLKNLFARARPELWSRIVDVTNYSFPSGHAMLSMVMYGLLGYLLATRFYQWRGVIATISTLLILLIGFSRLYLGVHWFTDVIGGYAAGLVWLVTCILSLEIWRQRHDLTQSKADLDV</sequence>
<keyword evidence="1" id="KW-0812">Transmembrane</keyword>
<dbReference type="CDD" id="cd03392">
    <property type="entry name" value="PAP2_like_2"/>
    <property type="match status" value="1"/>
</dbReference>
<dbReference type="PANTHER" id="PTHR14969:SF13">
    <property type="entry name" value="AT30094P"/>
    <property type="match status" value="1"/>
</dbReference>
<protein>
    <submittedName>
        <fullName evidence="3">PAP2 family protein</fullName>
    </submittedName>
</protein>
<dbReference type="Proteomes" id="UP000238634">
    <property type="component" value="Unassembled WGS sequence"/>
</dbReference>
<reference evidence="3 4" key="1">
    <citation type="submission" date="2018-02" db="EMBL/GenBank/DDBJ databases">
        <authorList>
            <person name="Cohen D.B."/>
            <person name="Kent A.D."/>
        </authorList>
    </citation>
    <scope>NUCLEOTIDE SEQUENCE [LARGE SCALE GENOMIC DNA]</scope>
    <source>
        <strain evidence="3 4">ULC007</strain>
    </source>
</reference>
<feature type="transmembrane region" description="Helical" evidence="1">
    <location>
        <begin position="114"/>
        <end position="135"/>
    </location>
</feature>
<evidence type="ECO:0000256" key="1">
    <source>
        <dbReference type="SAM" id="Phobius"/>
    </source>
</evidence>
<reference evidence="3 4" key="2">
    <citation type="submission" date="2018-03" db="EMBL/GenBank/DDBJ databases">
        <title>The ancient ancestry and fast evolution of plastids.</title>
        <authorList>
            <person name="Moore K.R."/>
            <person name="Magnabosco C."/>
            <person name="Momper L."/>
            <person name="Gold D.A."/>
            <person name="Bosak T."/>
            <person name="Fournier G.P."/>
        </authorList>
    </citation>
    <scope>NUCLEOTIDE SEQUENCE [LARGE SCALE GENOMIC DNA]</scope>
    <source>
        <strain evidence="3 4">ULC007</strain>
    </source>
</reference>
<feature type="transmembrane region" description="Helical" evidence="1">
    <location>
        <begin position="210"/>
        <end position="231"/>
    </location>
</feature>
<proteinExistence type="predicted"/>
<dbReference type="RefSeq" id="WP_083583113.1">
    <property type="nucleotide sequence ID" value="NZ_MPPI01000033.1"/>
</dbReference>
<dbReference type="InterPro" id="IPR036938">
    <property type="entry name" value="PAP2/HPO_sf"/>
</dbReference>